<protein>
    <submittedName>
        <fullName evidence="2">DUF1446 domain-containing protein</fullName>
    </submittedName>
</protein>
<dbReference type="AlphaFoldDB" id="A0A4Z0LWG0"/>
<keyword evidence="3" id="KW-1185">Reference proteome</keyword>
<dbReference type="OrthoDB" id="9763456at2"/>
<reference evidence="2 3" key="1">
    <citation type="submission" date="2019-04" db="EMBL/GenBank/DDBJ databases">
        <title>Taxonomy of novel Haliea sp. from mangrove soil of West Coast of India.</title>
        <authorList>
            <person name="Verma A."/>
            <person name="Kumar P."/>
            <person name="Krishnamurthi S."/>
        </authorList>
    </citation>
    <scope>NUCLEOTIDE SEQUENCE [LARGE SCALE GENOMIC DNA]</scope>
    <source>
        <strain evidence="2 3">SAOS-164</strain>
    </source>
</reference>
<evidence type="ECO:0000313" key="2">
    <source>
        <dbReference type="EMBL" id="TGD71517.1"/>
    </source>
</evidence>
<dbReference type="Proteomes" id="UP000298050">
    <property type="component" value="Unassembled WGS sequence"/>
</dbReference>
<name>A0A4Z0LWG0_9GAMM</name>
<accession>A0A4Z0LWG0</accession>
<proteinExistence type="predicted"/>
<dbReference type="InterPro" id="IPR010839">
    <property type="entry name" value="AtuA_N"/>
</dbReference>
<organism evidence="2 3">
    <name type="scientific">Mangrovimicrobium sediminis</name>
    <dbReference type="NCBI Taxonomy" id="2562682"/>
    <lineage>
        <taxon>Bacteria</taxon>
        <taxon>Pseudomonadati</taxon>
        <taxon>Pseudomonadota</taxon>
        <taxon>Gammaproteobacteria</taxon>
        <taxon>Cellvibrionales</taxon>
        <taxon>Halieaceae</taxon>
        <taxon>Mangrovimicrobium</taxon>
    </lineage>
</organism>
<dbReference type="Pfam" id="PF07287">
    <property type="entry name" value="AtuA"/>
    <property type="match status" value="1"/>
</dbReference>
<dbReference type="PANTHER" id="PTHR47708">
    <property type="match status" value="1"/>
</dbReference>
<dbReference type="PANTHER" id="PTHR47708:SF2">
    <property type="entry name" value="SI:CH73-132F6.5"/>
    <property type="match status" value="1"/>
</dbReference>
<sequence>MSSDKIVRVANAQGFWGDSLLGPLRLVEEGPVDYLTFDYLAEITMSIMQKQKMRDPNAGYARDFVSMLSMILPTCKAKGIKVIANAGGVNPRGCLEAIEGVIREAGLSGFKVAIVEGDDIFDRIDELVGSGETFANLDTGEALSTVRDRVTAANVYIGAKPIVEALEEGADIIVTGRASDPSLVLAPLIYEFGWSMDDYDKMAAGTIMGHILECGAQCTGGNYTGWRDVPDYANIGYPVAEAKADGSFVITKHENTGGLVTVETVTSQLLYELGDPENYLGPDCIADFTSIQVAQDGENRVAVSGIKGRAPTPTYKVSMSYANGYKILGTLCIAGPDAIDKANLLAEMVFKRVARHGVDIPEEDRFLELFGTNVMYKGLVPANDQPHELMMRLGARGEDRKALDVIGTEIVPLITSGPPGITGFAGGRPRATEVVGYWPALIDKEKVSTSILVREV</sequence>
<dbReference type="EMBL" id="SRLE01000013">
    <property type="protein sequence ID" value="TGD71517.1"/>
    <property type="molecule type" value="Genomic_DNA"/>
</dbReference>
<gene>
    <name evidence="2" type="ORF">E4634_17850</name>
</gene>
<feature type="domain" description="Acyclic terpene utilisation N-terminal" evidence="1">
    <location>
        <begin position="7"/>
        <end position="451"/>
    </location>
</feature>
<evidence type="ECO:0000259" key="1">
    <source>
        <dbReference type="Pfam" id="PF07287"/>
    </source>
</evidence>
<comment type="caution">
    <text evidence="2">The sequence shown here is derived from an EMBL/GenBank/DDBJ whole genome shotgun (WGS) entry which is preliminary data.</text>
</comment>
<evidence type="ECO:0000313" key="3">
    <source>
        <dbReference type="Proteomes" id="UP000298050"/>
    </source>
</evidence>
<dbReference type="RefSeq" id="WP_135446033.1">
    <property type="nucleotide sequence ID" value="NZ_SRLE01000013.1"/>
</dbReference>